<protein>
    <submittedName>
        <fullName evidence="3">Beta-hydroxyacyl-(Acyl-carrier-protein) dehydratase, FabA/FabZ domain protein</fullName>
        <ecNumber evidence="3">4.2.1.-</ecNumber>
    </submittedName>
</protein>
<dbReference type="InterPro" id="IPR013114">
    <property type="entry name" value="FabA_FabZ"/>
</dbReference>
<dbReference type="PANTHER" id="PTHR30272">
    <property type="entry name" value="3-HYDROXYACYL-[ACYL-CARRIER-PROTEIN] DEHYDRATASE"/>
    <property type="match status" value="1"/>
</dbReference>
<comment type="caution">
    <text evidence="3">The sequence shown here is derived from an EMBL/GenBank/DDBJ whole genome shotgun (WGS) entry which is preliminary data.</text>
</comment>
<dbReference type="InterPro" id="IPR029069">
    <property type="entry name" value="HotDog_dom_sf"/>
</dbReference>
<feature type="transmembrane region" description="Helical" evidence="2">
    <location>
        <begin position="39"/>
        <end position="60"/>
    </location>
</feature>
<dbReference type="Pfam" id="PF07977">
    <property type="entry name" value="FabA"/>
    <property type="match status" value="1"/>
</dbReference>
<reference evidence="3 4" key="1">
    <citation type="submission" date="2015-02" db="EMBL/GenBank/DDBJ databases">
        <title>Single-cell genomics of uncultivated deep-branching MTB reveals a conserved set of magnetosome genes.</title>
        <authorList>
            <person name="Kolinko S."/>
            <person name="Richter M."/>
            <person name="Glockner F.O."/>
            <person name="Brachmann A."/>
            <person name="Schuler D."/>
        </authorList>
    </citation>
    <scope>NUCLEOTIDE SEQUENCE [LARGE SCALE GENOMIC DNA]</scope>
    <source>
        <strain evidence="3">TM-1</strain>
    </source>
</reference>
<evidence type="ECO:0000313" key="4">
    <source>
        <dbReference type="Proteomes" id="UP000033423"/>
    </source>
</evidence>
<evidence type="ECO:0000256" key="1">
    <source>
        <dbReference type="ARBA" id="ARBA00023239"/>
    </source>
</evidence>
<dbReference type="EC" id="4.2.1.-" evidence="3"/>
<keyword evidence="2" id="KW-0812">Transmembrane</keyword>
<dbReference type="PANTHER" id="PTHR30272:SF1">
    <property type="entry name" value="3-HYDROXYACYL-[ACYL-CARRIER-PROTEIN] DEHYDRATASE"/>
    <property type="match status" value="1"/>
</dbReference>
<dbReference type="Proteomes" id="UP000033423">
    <property type="component" value="Unassembled WGS sequence"/>
</dbReference>
<gene>
    <name evidence="3" type="ORF">MBAV_004320</name>
</gene>
<evidence type="ECO:0000313" key="3">
    <source>
        <dbReference type="EMBL" id="KJU83487.1"/>
    </source>
</evidence>
<keyword evidence="2" id="KW-0472">Membrane</keyword>
<organism evidence="3 4">
    <name type="scientific">Candidatus Magnetobacterium bavaricum</name>
    <dbReference type="NCBI Taxonomy" id="29290"/>
    <lineage>
        <taxon>Bacteria</taxon>
        <taxon>Pseudomonadati</taxon>
        <taxon>Nitrospirota</taxon>
        <taxon>Thermodesulfovibrionia</taxon>
        <taxon>Thermodesulfovibrionales</taxon>
        <taxon>Candidatus Magnetobacteriaceae</taxon>
        <taxon>Candidatus Magnetobacterium</taxon>
    </lineage>
</organism>
<keyword evidence="2" id="KW-1133">Transmembrane helix</keyword>
<sequence length="148" mass="16706">MRFLFYDRITEIDKGKAVSGVKTFALSEEFFRGHYSKKAVIPGVIFIEAMAQLLGWLIIYTHDFRLSAIMSLVEGVKIAPMLRPGLTAEIHGQIVSTSKRDSLGKARVLVDGREVASMQRIIFSHFHSVDPDELKRRFVYYSGLTPVA</sequence>
<keyword evidence="4" id="KW-1185">Reference proteome</keyword>
<dbReference type="AlphaFoldDB" id="A0A0F3GNU9"/>
<accession>A0A0F3GNU9</accession>
<proteinExistence type="predicted"/>
<evidence type="ECO:0000256" key="2">
    <source>
        <dbReference type="SAM" id="Phobius"/>
    </source>
</evidence>
<dbReference type="EMBL" id="LACI01001866">
    <property type="protein sequence ID" value="KJU83487.1"/>
    <property type="molecule type" value="Genomic_DNA"/>
</dbReference>
<dbReference type="Gene3D" id="3.10.129.10">
    <property type="entry name" value="Hotdog Thioesterase"/>
    <property type="match status" value="1"/>
</dbReference>
<name>A0A0F3GNU9_9BACT</name>
<dbReference type="GO" id="GO:0016829">
    <property type="term" value="F:lyase activity"/>
    <property type="evidence" value="ECO:0007669"/>
    <property type="project" value="UniProtKB-KW"/>
</dbReference>
<dbReference type="SUPFAM" id="SSF54637">
    <property type="entry name" value="Thioesterase/thiol ester dehydrase-isomerase"/>
    <property type="match status" value="1"/>
</dbReference>
<keyword evidence="1 3" id="KW-0456">Lyase</keyword>